<accession>A0A1H3M8J9</accession>
<feature type="transmembrane region" description="Helical" evidence="1">
    <location>
        <begin position="35"/>
        <end position="57"/>
    </location>
</feature>
<dbReference type="GO" id="GO:0005886">
    <property type="term" value="C:plasma membrane"/>
    <property type="evidence" value="ECO:0007669"/>
    <property type="project" value="TreeGrafter"/>
</dbReference>
<evidence type="ECO:0000313" key="2">
    <source>
        <dbReference type="EMBL" id="SDY73040.1"/>
    </source>
</evidence>
<name>A0A1H3M8J9_9FIRM</name>
<dbReference type="STRING" id="415015.SAMN05660462_00747"/>
<dbReference type="AlphaFoldDB" id="A0A1H3M8J9"/>
<dbReference type="PANTHER" id="PTHR40089">
    <property type="entry name" value="ETHANOLAMINE UTILIZATION PROTEIN EUTH"/>
    <property type="match status" value="1"/>
</dbReference>
<dbReference type="EMBL" id="FNQE01000006">
    <property type="protein sequence ID" value="SDY73040.1"/>
    <property type="molecule type" value="Genomic_DNA"/>
</dbReference>
<keyword evidence="1" id="KW-0812">Transmembrane</keyword>
<keyword evidence="1" id="KW-1133">Transmembrane helix</keyword>
<feature type="transmembrane region" description="Helical" evidence="1">
    <location>
        <begin position="166"/>
        <end position="184"/>
    </location>
</feature>
<dbReference type="InterPro" id="IPR007441">
    <property type="entry name" value="EutH"/>
</dbReference>
<sequence length="367" mass="38678">MSKTILYIIYGFAVLGCIDKIIGNKYGLGEKFNEGFLAMGNLAIPVIGIYALTPVIAHQLSKIITPLFEYIGADPSIFPASILPCNMGGYTAAMNMAQSNEIGVFSGFILASMLGATIGFTIPTGAGILEKEDQMLFTKGILAGMITIPLGCLVGGLLLGLSIPVLLINIIPVIFISIAFTIGLVKWPNQLLNGFNRFSKATTIISTLGITISIFEKISGLTLIPGMSPFDEGLKIVGTITIILCGAYPMIHVITKVFKTSLLKFGNMLGIGETAVLGMLISLSSNVPSMIMMKDMDERGKVLLSAFLVSGAFTLGGQLGFVASIDKTAITPFILSKLAAGVSAIAVGMVLTRNMSSYGEPINAELS</sequence>
<dbReference type="NCBIfam" id="NF011667">
    <property type="entry name" value="PRK15086.1-3"/>
    <property type="match status" value="1"/>
</dbReference>
<evidence type="ECO:0000256" key="1">
    <source>
        <dbReference type="SAM" id="Phobius"/>
    </source>
</evidence>
<feature type="transmembrane region" description="Helical" evidence="1">
    <location>
        <begin position="236"/>
        <end position="255"/>
    </location>
</feature>
<protein>
    <submittedName>
        <fullName evidence="2">Ethanolamine transporter</fullName>
    </submittedName>
</protein>
<proteinExistence type="predicted"/>
<keyword evidence="3" id="KW-1185">Reference proteome</keyword>
<feature type="transmembrane region" description="Helical" evidence="1">
    <location>
        <begin position="204"/>
        <end position="224"/>
    </location>
</feature>
<dbReference type="PANTHER" id="PTHR40089:SF1">
    <property type="entry name" value="ETHANOLAMINE PERMEASE EUTH-RELATED"/>
    <property type="match status" value="1"/>
</dbReference>
<feature type="transmembrane region" description="Helical" evidence="1">
    <location>
        <begin position="6"/>
        <end position="23"/>
    </location>
</feature>
<feature type="transmembrane region" description="Helical" evidence="1">
    <location>
        <begin position="141"/>
        <end position="159"/>
    </location>
</feature>
<dbReference type="PROSITE" id="PS51257">
    <property type="entry name" value="PROKAR_LIPOPROTEIN"/>
    <property type="match status" value="1"/>
</dbReference>
<dbReference type="PIRSF" id="PIRSF019466">
    <property type="entry name" value="EutH"/>
    <property type="match status" value="1"/>
</dbReference>
<dbReference type="GO" id="GO:0034228">
    <property type="term" value="F:ethanolamine transmembrane transporter activity"/>
    <property type="evidence" value="ECO:0007669"/>
    <property type="project" value="InterPro"/>
</dbReference>
<evidence type="ECO:0000313" key="3">
    <source>
        <dbReference type="Proteomes" id="UP000198625"/>
    </source>
</evidence>
<dbReference type="OrthoDB" id="9778282at2"/>
<feature type="transmembrane region" description="Helical" evidence="1">
    <location>
        <begin position="302"/>
        <end position="323"/>
    </location>
</feature>
<feature type="transmembrane region" description="Helical" evidence="1">
    <location>
        <begin position="104"/>
        <end position="129"/>
    </location>
</feature>
<reference evidence="2 3" key="1">
    <citation type="submission" date="2016-10" db="EMBL/GenBank/DDBJ databases">
        <authorList>
            <person name="de Groot N.N."/>
        </authorList>
    </citation>
    <scope>NUCLEOTIDE SEQUENCE [LARGE SCALE GENOMIC DNA]</scope>
    <source>
        <strain evidence="2 3">DSM 21650</strain>
    </source>
</reference>
<dbReference type="Pfam" id="PF04346">
    <property type="entry name" value="EutH"/>
    <property type="match status" value="1"/>
</dbReference>
<dbReference type="Proteomes" id="UP000198625">
    <property type="component" value="Unassembled WGS sequence"/>
</dbReference>
<organism evidence="2 3">
    <name type="scientific">Proteiniborus ethanoligenes</name>
    <dbReference type="NCBI Taxonomy" id="415015"/>
    <lineage>
        <taxon>Bacteria</taxon>
        <taxon>Bacillati</taxon>
        <taxon>Bacillota</taxon>
        <taxon>Clostridia</taxon>
        <taxon>Eubacteriales</taxon>
        <taxon>Proteiniborus</taxon>
    </lineage>
</organism>
<dbReference type="RefSeq" id="WP_091727407.1">
    <property type="nucleotide sequence ID" value="NZ_FNQE01000006.1"/>
</dbReference>
<feature type="transmembrane region" description="Helical" evidence="1">
    <location>
        <begin position="329"/>
        <end position="351"/>
    </location>
</feature>
<gene>
    <name evidence="2" type="ORF">SAMN05660462_00747</name>
</gene>
<keyword evidence="1" id="KW-0472">Membrane</keyword>
<feature type="transmembrane region" description="Helical" evidence="1">
    <location>
        <begin position="261"/>
        <end position="281"/>
    </location>
</feature>